<dbReference type="AlphaFoldDB" id="A0A5E4A7U2"/>
<feature type="region of interest" description="Disordered" evidence="1">
    <location>
        <begin position="47"/>
        <end position="106"/>
    </location>
</feature>
<dbReference type="EMBL" id="CABDUW010000027">
    <property type="protein sequence ID" value="VTJ53327.1"/>
    <property type="molecule type" value="Genomic_DNA"/>
</dbReference>
<keyword evidence="3" id="KW-1185">Reference proteome</keyword>
<organism evidence="2 3">
    <name type="scientific">Marmota monax</name>
    <name type="common">Woodchuck</name>
    <dbReference type="NCBI Taxonomy" id="9995"/>
    <lineage>
        <taxon>Eukaryota</taxon>
        <taxon>Metazoa</taxon>
        <taxon>Chordata</taxon>
        <taxon>Craniata</taxon>
        <taxon>Vertebrata</taxon>
        <taxon>Euteleostomi</taxon>
        <taxon>Mammalia</taxon>
        <taxon>Eutheria</taxon>
        <taxon>Euarchontoglires</taxon>
        <taxon>Glires</taxon>
        <taxon>Rodentia</taxon>
        <taxon>Sciuromorpha</taxon>
        <taxon>Sciuridae</taxon>
        <taxon>Xerinae</taxon>
        <taxon>Marmotini</taxon>
        <taxon>Marmota</taxon>
    </lineage>
</organism>
<reference evidence="2" key="1">
    <citation type="submission" date="2019-04" db="EMBL/GenBank/DDBJ databases">
        <authorList>
            <person name="Alioto T."/>
            <person name="Alioto T."/>
        </authorList>
    </citation>
    <scope>NUCLEOTIDE SEQUENCE [LARGE SCALE GENOMIC DNA]</scope>
</reference>
<sequence length="106" mass="11350">MGIKTLLSVPRQESVWGLVAWPRASLEQTPWWEDLNFSLPPLRGPCARRSARRAGRTPESCAARGGAEEQPRRAAAGPGCDPSEPHALRGLTGRSPHGAAGPDRSC</sequence>
<accession>A0A5E4A7U2</accession>
<name>A0A5E4A7U2_MARMO</name>
<evidence type="ECO:0000256" key="1">
    <source>
        <dbReference type="SAM" id="MobiDB-lite"/>
    </source>
</evidence>
<gene>
    <name evidence="2" type="ORF">MONAX_5E013119</name>
</gene>
<evidence type="ECO:0000313" key="2">
    <source>
        <dbReference type="EMBL" id="VTJ53327.1"/>
    </source>
</evidence>
<proteinExistence type="predicted"/>
<dbReference type="Proteomes" id="UP000335636">
    <property type="component" value="Unassembled WGS sequence"/>
</dbReference>
<comment type="caution">
    <text evidence="2">The sequence shown here is derived from an EMBL/GenBank/DDBJ whole genome shotgun (WGS) entry which is preliminary data.</text>
</comment>
<evidence type="ECO:0000313" key="3">
    <source>
        <dbReference type="Proteomes" id="UP000335636"/>
    </source>
</evidence>
<protein>
    <submittedName>
        <fullName evidence="2">Uncharacterized protein</fullName>
    </submittedName>
</protein>